<dbReference type="RefSeq" id="XP_047762242.1">
    <property type="nucleotide sequence ID" value="XM_047905465.1"/>
</dbReference>
<dbReference type="OMA" id="ERIYMMP"/>
<keyword evidence="2" id="KW-0285">Flavoprotein</keyword>
<dbReference type="PRINTS" id="PR00420">
    <property type="entry name" value="RNGMNOXGNASE"/>
</dbReference>
<keyword evidence="4" id="KW-0560">Oxidoreductase</keyword>
<evidence type="ECO:0000259" key="6">
    <source>
        <dbReference type="Pfam" id="PF01494"/>
    </source>
</evidence>
<evidence type="ECO:0000313" key="8">
    <source>
        <dbReference type="Proteomes" id="UP000756132"/>
    </source>
</evidence>
<evidence type="ECO:0000256" key="5">
    <source>
        <dbReference type="ARBA" id="ARBA00023033"/>
    </source>
</evidence>
<dbReference type="AlphaFoldDB" id="A0A9Q8LI79"/>
<evidence type="ECO:0000256" key="4">
    <source>
        <dbReference type="ARBA" id="ARBA00023002"/>
    </source>
</evidence>
<evidence type="ECO:0000256" key="1">
    <source>
        <dbReference type="ARBA" id="ARBA00001974"/>
    </source>
</evidence>
<proteinExistence type="predicted"/>
<dbReference type="Pfam" id="PF01494">
    <property type="entry name" value="FAD_binding_3"/>
    <property type="match status" value="1"/>
</dbReference>
<sequence>MPQLPVIIIGAGIAGLTLANGLKKVGIPFEIYERDDDIDSRGQGWAITVHWALPYLEEMLSPEAFKAFEETQVDPAMMQKDTGTFLFLNLETLDPKFRIPPNKRRRVNRNKMRKALLEDVKEHVHWSKRLVNLDTKDVWITAEFQDGYRAAGSIVVGAEGSNSRTRQFLCPDTYRNYELPIRFVGVAMEMTHDQVAPLRELDPLLFQGSHPDTGIYLWVSMLDVPDTNGTLGTGQEHYRVQINLSWKVLDDSDEIHNTNAERLHQMRTKAEGFHKTLRTAIESIPEGTEVVPIKLADWLPQPWMNDRVTLIGDAAHAMTMYRGQAANHGIFDAHILLDKLKNAYPDRDQLAQALFEYQEAMRERTAPEVLLSREACVQAHDFNLLNKDSAVLRRRA</sequence>
<dbReference type="PANTHER" id="PTHR47178:SF1">
    <property type="entry name" value="FAD-BINDING DOMAIN-CONTAINING PROTEIN-RELATED"/>
    <property type="match status" value="1"/>
</dbReference>
<accession>A0A9Q8LI79</accession>
<dbReference type="PANTHER" id="PTHR47178">
    <property type="entry name" value="MONOOXYGENASE, FAD-BINDING"/>
    <property type="match status" value="1"/>
</dbReference>
<dbReference type="KEGG" id="ffu:CLAFUR5_06317"/>
<organism evidence="7 8">
    <name type="scientific">Passalora fulva</name>
    <name type="common">Tomato leaf mold</name>
    <name type="synonym">Cladosporium fulvum</name>
    <dbReference type="NCBI Taxonomy" id="5499"/>
    <lineage>
        <taxon>Eukaryota</taxon>
        <taxon>Fungi</taxon>
        <taxon>Dikarya</taxon>
        <taxon>Ascomycota</taxon>
        <taxon>Pezizomycotina</taxon>
        <taxon>Dothideomycetes</taxon>
        <taxon>Dothideomycetidae</taxon>
        <taxon>Mycosphaerellales</taxon>
        <taxon>Mycosphaerellaceae</taxon>
        <taxon>Fulvia</taxon>
    </lineage>
</organism>
<dbReference type="GeneID" id="71986195"/>
<dbReference type="OrthoDB" id="47494at2759"/>
<keyword evidence="5 7" id="KW-0503">Monooxygenase</keyword>
<dbReference type="GO" id="GO:0071949">
    <property type="term" value="F:FAD binding"/>
    <property type="evidence" value="ECO:0007669"/>
    <property type="project" value="InterPro"/>
</dbReference>
<keyword evidence="3" id="KW-0274">FAD</keyword>
<comment type="cofactor">
    <cofactor evidence="1">
        <name>FAD</name>
        <dbReference type="ChEBI" id="CHEBI:57692"/>
    </cofactor>
</comment>
<feature type="domain" description="FAD-binding" evidence="6">
    <location>
        <begin position="4"/>
        <end position="345"/>
    </location>
</feature>
<evidence type="ECO:0000256" key="2">
    <source>
        <dbReference type="ARBA" id="ARBA00022630"/>
    </source>
</evidence>
<dbReference type="Proteomes" id="UP000756132">
    <property type="component" value="Chromosome 5"/>
</dbReference>
<dbReference type="SUPFAM" id="SSF51905">
    <property type="entry name" value="FAD/NAD(P)-binding domain"/>
    <property type="match status" value="1"/>
</dbReference>
<dbReference type="GO" id="GO:0004497">
    <property type="term" value="F:monooxygenase activity"/>
    <property type="evidence" value="ECO:0007669"/>
    <property type="project" value="UniProtKB-KW"/>
</dbReference>
<dbReference type="InterPro" id="IPR002938">
    <property type="entry name" value="FAD-bd"/>
</dbReference>
<gene>
    <name evidence="7" type="ORF">CLAFUR5_06317</name>
</gene>
<keyword evidence="8" id="KW-1185">Reference proteome</keyword>
<dbReference type="InterPro" id="IPR036188">
    <property type="entry name" value="FAD/NAD-bd_sf"/>
</dbReference>
<evidence type="ECO:0000313" key="7">
    <source>
        <dbReference type="EMBL" id="UJO17876.1"/>
    </source>
</evidence>
<evidence type="ECO:0000256" key="3">
    <source>
        <dbReference type="ARBA" id="ARBA00022827"/>
    </source>
</evidence>
<reference evidence="7" key="2">
    <citation type="journal article" date="2022" name="Microb. Genom.">
        <title>A chromosome-scale genome assembly of the tomato pathogen Cladosporium fulvum reveals a compartmentalized genome architecture and the presence of a dispensable chromosome.</title>
        <authorList>
            <person name="Zaccaron A.Z."/>
            <person name="Chen L.H."/>
            <person name="Samaras A."/>
            <person name="Stergiopoulos I."/>
        </authorList>
    </citation>
    <scope>NUCLEOTIDE SEQUENCE</scope>
    <source>
        <strain evidence="7">Race5_Kim</strain>
    </source>
</reference>
<reference evidence="7" key="1">
    <citation type="submission" date="2021-12" db="EMBL/GenBank/DDBJ databases">
        <authorList>
            <person name="Zaccaron A."/>
            <person name="Stergiopoulos I."/>
        </authorList>
    </citation>
    <scope>NUCLEOTIDE SEQUENCE</scope>
    <source>
        <strain evidence="7">Race5_Kim</strain>
    </source>
</reference>
<protein>
    <submittedName>
        <fullName evidence="7">FAD-dependent monooxygenase dbaB</fullName>
    </submittedName>
</protein>
<dbReference type="EMBL" id="CP090167">
    <property type="protein sequence ID" value="UJO17876.1"/>
    <property type="molecule type" value="Genomic_DNA"/>
</dbReference>
<name>A0A9Q8LI79_PASFU</name>
<dbReference type="Gene3D" id="3.50.50.60">
    <property type="entry name" value="FAD/NAD(P)-binding domain"/>
    <property type="match status" value="1"/>
</dbReference>